<feature type="transmembrane region" description="Helical" evidence="1">
    <location>
        <begin position="220"/>
        <end position="248"/>
    </location>
</feature>
<reference evidence="2 3" key="1">
    <citation type="submission" date="2018-06" db="EMBL/GenBank/DDBJ databases">
        <title>Comparative genomics of rhizobia nodulating Arachis hypogaea in China.</title>
        <authorList>
            <person name="Li Y."/>
        </authorList>
    </citation>
    <scope>NUCLEOTIDE SEQUENCE [LARGE SCALE GENOMIC DNA]</scope>
    <source>
        <strain evidence="2 3">CCBAU 51670</strain>
    </source>
</reference>
<accession>A0AAE5WZ64</accession>
<organism evidence="2 3">
    <name type="scientific">Bradyrhizobium guangzhouense</name>
    <dbReference type="NCBI Taxonomy" id="1325095"/>
    <lineage>
        <taxon>Bacteria</taxon>
        <taxon>Pseudomonadati</taxon>
        <taxon>Pseudomonadota</taxon>
        <taxon>Alphaproteobacteria</taxon>
        <taxon>Hyphomicrobiales</taxon>
        <taxon>Nitrobacteraceae</taxon>
        <taxon>Bradyrhizobium</taxon>
    </lineage>
</organism>
<dbReference type="RefSeq" id="WP_128950719.1">
    <property type="nucleotide sequence ID" value="NZ_CP030053.1"/>
</dbReference>
<evidence type="ECO:0000313" key="2">
    <source>
        <dbReference type="EMBL" id="QAU45937.1"/>
    </source>
</evidence>
<feature type="transmembrane region" description="Helical" evidence="1">
    <location>
        <begin position="290"/>
        <end position="309"/>
    </location>
</feature>
<keyword evidence="1" id="KW-0812">Transmembrane</keyword>
<feature type="transmembrane region" description="Helical" evidence="1">
    <location>
        <begin position="417"/>
        <end position="434"/>
    </location>
</feature>
<dbReference type="KEGG" id="bgz:XH91_11615"/>
<feature type="transmembrane region" description="Helical" evidence="1">
    <location>
        <begin position="260"/>
        <end position="278"/>
    </location>
</feature>
<feature type="transmembrane region" description="Helical" evidence="1">
    <location>
        <begin position="84"/>
        <end position="102"/>
    </location>
</feature>
<feature type="transmembrane region" description="Helical" evidence="1">
    <location>
        <begin position="153"/>
        <end position="172"/>
    </location>
</feature>
<keyword evidence="1" id="KW-1133">Transmembrane helix</keyword>
<evidence type="ECO:0000256" key="1">
    <source>
        <dbReference type="SAM" id="Phobius"/>
    </source>
</evidence>
<feature type="transmembrane region" description="Helical" evidence="1">
    <location>
        <begin position="28"/>
        <end position="48"/>
    </location>
</feature>
<feature type="transmembrane region" description="Helical" evidence="1">
    <location>
        <begin position="365"/>
        <end position="387"/>
    </location>
</feature>
<protein>
    <submittedName>
        <fullName evidence="2">Uncharacterized protein</fullName>
    </submittedName>
</protein>
<proteinExistence type="predicted"/>
<dbReference type="AlphaFoldDB" id="A0AAE5WZ64"/>
<gene>
    <name evidence="2" type="ORF">XH91_11615</name>
</gene>
<sequence length="456" mass="49577">MKFTERSPRAARFFGLSTPSSWGGRLPLLWTHLFVSCLSLVYVAQFYAYTGVVAFEQTRLPHAILVAAAFAPVAILLAVARFSFGYFVGFYLYTLILGYAWLSVFSQFPYDHALSIASAITSILAFLVPVLFITSPLKQYFVLSDGAANRLRLAILVIAAATIAVGTLYNFRLTSLGSIYDFRNALDLPWPLRYAIGITSNTLLPFAFAGFVISGERARAAIVLLLLLAFYPVTLTKLTLFAPMWLLFLAVISSVSESRTAVVLSLFLPLLGGLLLVVPYNLGAIPYDRFVNYFSLVNFRMVAFPSIALDVYNDFFSTHQLTHFCQINMVKLFTGCAYGDPLSVLMSKNYELGNLNASLFATEGIASLGPLGAPIAAAVCGLVVSLGNRTSAGLPAKFVILSGGLLSQVLLNVPLTTTLLSNGALLLFILWYVMPRAGFSARSDEPKPPVGTRALN</sequence>
<evidence type="ECO:0000313" key="3">
    <source>
        <dbReference type="Proteomes" id="UP000288972"/>
    </source>
</evidence>
<dbReference type="Proteomes" id="UP000288972">
    <property type="component" value="Chromosome"/>
</dbReference>
<dbReference type="EMBL" id="CP030053">
    <property type="protein sequence ID" value="QAU45937.1"/>
    <property type="molecule type" value="Genomic_DNA"/>
</dbReference>
<name>A0AAE5WZ64_9BRAD</name>
<keyword evidence="1" id="KW-0472">Membrane</keyword>
<feature type="transmembrane region" description="Helical" evidence="1">
    <location>
        <begin position="114"/>
        <end position="133"/>
    </location>
</feature>
<feature type="transmembrane region" description="Helical" evidence="1">
    <location>
        <begin position="60"/>
        <end position="79"/>
    </location>
</feature>
<feature type="transmembrane region" description="Helical" evidence="1">
    <location>
        <begin position="192"/>
        <end position="213"/>
    </location>
</feature>